<dbReference type="PANTHER" id="PTHR43019:SF23">
    <property type="entry name" value="PROTEASE DO-LIKE 5, CHLOROPLASTIC"/>
    <property type="match status" value="1"/>
</dbReference>
<keyword evidence="2" id="KW-1185">Reference proteome</keyword>
<gene>
    <name evidence="1" type="ORF">AMPC_18070</name>
</gene>
<dbReference type="SUPFAM" id="SSF50494">
    <property type="entry name" value="Trypsin-like serine proteases"/>
    <property type="match status" value="1"/>
</dbReference>
<protein>
    <recommendedName>
        <fullName evidence="3">Trypsin-like peptidase</fullName>
    </recommendedName>
</protein>
<evidence type="ECO:0000313" key="1">
    <source>
        <dbReference type="EMBL" id="BDG08694.1"/>
    </source>
</evidence>
<dbReference type="PANTHER" id="PTHR43019">
    <property type="entry name" value="SERINE ENDOPROTEASE DEGS"/>
    <property type="match status" value="1"/>
</dbReference>
<evidence type="ECO:0000313" key="2">
    <source>
        <dbReference type="Proteomes" id="UP001162734"/>
    </source>
</evidence>
<dbReference type="InterPro" id="IPR001940">
    <property type="entry name" value="Peptidase_S1C"/>
</dbReference>
<proteinExistence type="predicted"/>
<dbReference type="EMBL" id="AP025592">
    <property type="protein sequence ID" value="BDG08694.1"/>
    <property type="molecule type" value="Genomic_DNA"/>
</dbReference>
<name>A0ABN6N672_9BACT</name>
<evidence type="ECO:0008006" key="3">
    <source>
        <dbReference type="Google" id="ProtNLM"/>
    </source>
</evidence>
<accession>A0ABN6N672</accession>
<dbReference type="Gene3D" id="2.40.10.120">
    <property type="match status" value="1"/>
</dbReference>
<dbReference type="Proteomes" id="UP001162734">
    <property type="component" value="Chromosome"/>
</dbReference>
<reference evidence="2" key="1">
    <citation type="journal article" date="2022" name="Int. J. Syst. Evol. Microbiol.">
        <title>Anaeromyxobacter oryzae sp. nov., Anaeromyxobacter diazotrophicus sp. nov. and Anaeromyxobacter paludicola sp. nov., isolated from paddy soils.</title>
        <authorList>
            <person name="Itoh H."/>
            <person name="Xu Z."/>
            <person name="Mise K."/>
            <person name="Masuda Y."/>
            <person name="Ushijima N."/>
            <person name="Hayakawa C."/>
            <person name="Shiratori Y."/>
            <person name="Senoo K."/>
        </authorList>
    </citation>
    <scope>NUCLEOTIDE SEQUENCE [LARGE SCALE GENOMIC DNA]</scope>
    <source>
        <strain evidence="2">Red630</strain>
    </source>
</reference>
<dbReference type="PRINTS" id="PR00834">
    <property type="entry name" value="PROTEASES2C"/>
</dbReference>
<dbReference type="RefSeq" id="WP_248345885.1">
    <property type="nucleotide sequence ID" value="NZ_AP025592.1"/>
</dbReference>
<organism evidence="1 2">
    <name type="scientific">Anaeromyxobacter paludicola</name>
    <dbReference type="NCBI Taxonomy" id="2918171"/>
    <lineage>
        <taxon>Bacteria</taxon>
        <taxon>Pseudomonadati</taxon>
        <taxon>Myxococcota</taxon>
        <taxon>Myxococcia</taxon>
        <taxon>Myxococcales</taxon>
        <taxon>Cystobacterineae</taxon>
        <taxon>Anaeromyxobacteraceae</taxon>
        <taxon>Anaeromyxobacter</taxon>
    </lineage>
</organism>
<sequence length="204" mass="20307">MLVSLLLALSLGAPRDPAPAGRLPAPTTVELRGGGYYGAGLVWDGPAGLVLTALHVVEDMPAVEAVLADGRTLAARVVDREPALDLALVRLEGSPAALAAAPRAKGPPPAGTLVHLHGCPRQRCGGEVLGAVLSPSWRFAGGDYLRIAAAVEPGASGGPVLDGDGAVVGVVDLALLTPGGVALAVPIVLAERRFGAPVALAAGR</sequence>
<dbReference type="Pfam" id="PF13365">
    <property type="entry name" value="Trypsin_2"/>
    <property type="match status" value="1"/>
</dbReference>
<dbReference type="InterPro" id="IPR009003">
    <property type="entry name" value="Peptidase_S1_PA"/>
</dbReference>